<evidence type="ECO:0000256" key="4">
    <source>
        <dbReference type="ARBA" id="ARBA00022692"/>
    </source>
</evidence>
<dbReference type="Gene3D" id="1.20.1250.20">
    <property type="entry name" value="MFS general substrate transporter like domains"/>
    <property type="match status" value="2"/>
</dbReference>
<feature type="transmembrane region" description="Helical" evidence="8">
    <location>
        <begin position="298"/>
        <end position="317"/>
    </location>
</feature>
<feature type="transmembrane region" description="Helical" evidence="8">
    <location>
        <begin position="329"/>
        <end position="348"/>
    </location>
</feature>
<reference evidence="10 11" key="1">
    <citation type="submission" date="2020-04" db="EMBL/GenBank/DDBJ databases">
        <title>Paeniglutamicibacter sp. ANT13_2, a novel actinomycete isolated from sediment in Antarctica.</title>
        <authorList>
            <person name="Sakdapetsiri C."/>
            <person name="Pinyakong O."/>
        </authorList>
    </citation>
    <scope>NUCLEOTIDE SEQUENCE [LARGE SCALE GENOMIC DNA]</scope>
    <source>
        <strain evidence="10 11">ANT13_2</strain>
    </source>
</reference>
<feature type="transmembrane region" description="Helical" evidence="8">
    <location>
        <begin position="106"/>
        <end position="125"/>
    </location>
</feature>
<name>A0ABX1G1R9_9MICC</name>
<feature type="transmembrane region" description="Helical" evidence="8">
    <location>
        <begin position="49"/>
        <end position="65"/>
    </location>
</feature>
<feature type="domain" description="Major facilitator superfamily (MFS) profile" evidence="9">
    <location>
        <begin position="34"/>
        <end position="447"/>
    </location>
</feature>
<dbReference type="Pfam" id="PF07690">
    <property type="entry name" value="MFS_1"/>
    <property type="match status" value="1"/>
</dbReference>
<comment type="subcellular location">
    <subcellularLocation>
        <location evidence="1">Cell membrane</location>
        <topology evidence="1">Multi-pass membrane protein</topology>
    </subcellularLocation>
</comment>
<dbReference type="PROSITE" id="PS50850">
    <property type="entry name" value="MFS"/>
    <property type="match status" value="1"/>
</dbReference>
<keyword evidence="5 8" id="KW-1133">Transmembrane helix</keyword>
<evidence type="ECO:0000256" key="1">
    <source>
        <dbReference type="ARBA" id="ARBA00004651"/>
    </source>
</evidence>
<organism evidence="10 11">
    <name type="scientific">Paeniglutamicibacter terrestris</name>
    <dbReference type="NCBI Taxonomy" id="2723403"/>
    <lineage>
        <taxon>Bacteria</taxon>
        <taxon>Bacillati</taxon>
        <taxon>Actinomycetota</taxon>
        <taxon>Actinomycetes</taxon>
        <taxon>Micrococcales</taxon>
        <taxon>Micrococcaceae</taxon>
        <taxon>Paeniglutamicibacter</taxon>
    </lineage>
</organism>
<feature type="region of interest" description="Disordered" evidence="7">
    <location>
        <begin position="1"/>
        <end position="26"/>
    </location>
</feature>
<evidence type="ECO:0000256" key="2">
    <source>
        <dbReference type="ARBA" id="ARBA00022448"/>
    </source>
</evidence>
<evidence type="ECO:0000313" key="11">
    <source>
        <dbReference type="Proteomes" id="UP000746595"/>
    </source>
</evidence>
<dbReference type="InterPro" id="IPR020846">
    <property type="entry name" value="MFS_dom"/>
</dbReference>
<feature type="transmembrane region" description="Helical" evidence="8">
    <location>
        <begin position="400"/>
        <end position="419"/>
    </location>
</feature>
<dbReference type="SUPFAM" id="SSF103473">
    <property type="entry name" value="MFS general substrate transporter"/>
    <property type="match status" value="1"/>
</dbReference>
<keyword evidence="2" id="KW-0813">Transport</keyword>
<dbReference type="InterPro" id="IPR011701">
    <property type="entry name" value="MFS"/>
</dbReference>
<evidence type="ECO:0000256" key="5">
    <source>
        <dbReference type="ARBA" id="ARBA00022989"/>
    </source>
</evidence>
<evidence type="ECO:0000256" key="3">
    <source>
        <dbReference type="ARBA" id="ARBA00022475"/>
    </source>
</evidence>
<feature type="transmembrane region" description="Helical" evidence="8">
    <location>
        <begin position="71"/>
        <end position="94"/>
    </location>
</feature>
<keyword evidence="11" id="KW-1185">Reference proteome</keyword>
<dbReference type="CDD" id="cd17369">
    <property type="entry name" value="MFS_ShiA_like"/>
    <property type="match status" value="1"/>
</dbReference>
<dbReference type="InterPro" id="IPR005829">
    <property type="entry name" value="Sugar_transporter_CS"/>
</dbReference>
<keyword evidence="6 8" id="KW-0472">Membrane</keyword>
<sequence length="459" mass="49279">MNENNGVPAGGTVTAGAQPAATTARHDQKNVRRAAWAGLVGTALEQYDFVIYGTASAIIFNTIFFPNVSPAVGIIASFGAYAVGFGARPLGGLFFSRYGDRLGRKWVLVCTLMLMGVATFAIGLLPTYAQAGVWAPILLVACRFLQGFGAGAEQAGGVVLLTELAAKGKRGRFASLVFVGAAAGTAMGAVVWMLVQLMPREALLSYGWRLVFFSSIFVTIAAWLIRRNLKESPVMAELKAEVGMAERQATPAADVFKNGRRGLFSVFFMNVGANAHSYIFQTFMGSYLITYLAVDSTFIPKVLFIGAMFACVSAWIAGNLSDKFGRRPLYLSITGFLLLFPFPAFMLLNTGSLFWIGVVIVLGFIFAAQGTVGVQAAYFPELFGSRYRYAGVALGREFSSVFGGGIAPLICSALVTWASGSWIPVAIYMTLMMAITFIAALKAPETRDRDLLTEEDAHK</sequence>
<feature type="transmembrane region" description="Helical" evidence="8">
    <location>
        <begin position="354"/>
        <end position="379"/>
    </location>
</feature>
<keyword evidence="4 8" id="KW-0812">Transmembrane</keyword>
<feature type="transmembrane region" description="Helical" evidence="8">
    <location>
        <begin position="206"/>
        <end position="225"/>
    </location>
</feature>
<proteinExistence type="predicted"/>
<feature type="transmembrane region" description="Helical" evidence="8">
    <location>
        <begin position="267"/>
        <end position="292"/>
    </location>
</feature>
<dbReference type="RefSeq" id="WP_168150789.1">
    <property type="nucleotide sequence ID" value="NZ_JAAWVT010000001.1"/>
</dbReference>
<feature type="transmembrane region" description="Helical" evidence="8">
    <location>
        <begin position="173"/>
        <end position="194"/>
    </location>
</feature>
<evidence type="ECO:0000259" key="9">
    <source>
        <dbReference type="PROSITE" id="PS50850"/>
    </source>
</evidence>
<dbReference type="PANTHER" id="PTHR43045:SF1">
    <property type="entry name" value="SHIKIMATE TRANSPORTER"/>
    <property type="match status" value="1"/>
</dbReference>
<evidence type="ECO:0000313" key="10">
    <source>
        <dbReference type="EMBL" id="NKG19899.1"/>
    </source>
</evidence>
<feature type="transmembrane region" description="Helical" evidence="8">
    <location>
        <begin position="425"/>
        <end position="443"/>
    </location>
</feature>
<dbReference type="EMBL" id="JAAWVT010000001">
    <property type="protein sequence ID" value="NKG19899.1"/>
    <property type="molecule type" value="Genomic_DNA"/>
</dbReference>
<dbReference type="PANTHER" id="PTHR43045">
    <property type="entry name" value="SHIKIMATE TRANSPORTER"/>
    <property type="match status" value="1"/>
</dbReference>
<protein>
    <submittedName>
        <fullName evidence="10">MHS family MFS transporter</fullName>
    </submittedName>
</protein>
<comment type="caution">
    <text evidence="10">The sequence shown here is derived from an EMBL/GenBank/DDBJ whole genome shotgun (WGS) entry which is preliminary data.</text>
</comment>
<feature type="compositionally biased region" description="Low complexity" evidence="7">
    <location>
        <begin position="1"/>
        <end position="23"/>
    </location>
</feature>
<keyword evidence="3" id="KW-1003">Cell membrane</keyword>
<accession>A0ABX1G1R9</accession>
<evidence type="ECO:0000256" key="8">
    <source>
        <dbReference type="SAM" id="Phobius"/>
    </source>
</evidence>
<dbReference type="PROSITE" id="PS00217">
    <property type="entry name" value="SUGAR_TRANSPORT_2"/>
    <property type="match status" value="1"/>
</dbReference>
<dbReference type="InterPro" id="IPR036259">
    <property type="entry name" value="MFS_trans_sf"/>
</dbReference>
<dbReference type="Proteomes" id="UP000746595">
    <property type="component" value="Unassembled WGS sequence"/>
</dbReference>
<evidence type="ECO:0000256" key="6">
    <source>
        <dbReference type="ARBA" id="ARBA00023136"/>
    </source>
</evidence>
<evidence type="ECO:0000256" key="7">
    <source>
        <dbReference type="SAM" id="MobiDB-lite"/>
    </source>
</evidence>
<gene>
    <name evidence="10" type="ORF">HED64_04135</name>
</gene>
<dbReference type="PROSITE" id="PS00216">
    <property type="entry name" value="SUGAR_TRANSPORT_1"/>
    <property type="match status" value="1"/>
</dbReference>